<dbReference type="EMBL" id="SNRY01003978">
    <property type="protein sequence ID" value="KAA6319137.1"/>
    <property type="molecule type" value="Genomic_DNA"/>
</dbReference>
<dbReference type="Pfam" id="PF09140">
    <property type="entry name" value="MipZ"/>
    <property type="match status" value="1"/>
</dbReference>
<dbReference type="Gene3D" id="3.40.50.300">
    <property type="entry name" value="P-loop containing nucleotide triphosphate hydrolases"/>
    <property type="match status" value="1"/>
</dbReference>
<dbReference type="InterPro" id="IPR027417">
    <property type="entry name" value="P-loop_NTPase"/>
</dbReference>
<reference evidence="1" key="1">
    <citation type="submission" date="2019-03" db="EMBL/GenBank/DDBJ databases">
        <title>Single cell metagenomics reveals metabolic interactions within the superorganism composed of flagellate Streblomastix strix and complex community of Bacteroidetes bacteria on its surface.</title>
        <authorList>
            <person name="Treitli S.C."/>
            <person name="Kolisko M."/>
            <person name="Husnik F."/>
            <person name="Keeling P."/>
            <person name="Hampl V."/>
        </authorList>
    </citation>
    <scope>NUCLEOTIDE SEQUENCE</scope>
    <source>
        <strain evidence="1">STM</strain>
    </source>
</reference>
<dbReference type="CDD" id="cd02042">
    <property type="entry name" value="ParAB_family"/>
    <property type="match status" value="1"/>
</dbReference>
<dbReference type="InterPro" id="IPR050678">
    <property type="entry name" value="DNA_Partitioning_ATPase"/>
</dbReference>
<dbReference type="PANTHER" id="PTHR13696">
    <property type="entry name" value="P-LOOP CONTAINING NUCLEOSIDE TRIPHOSPHATE HYDROLASE"/>
    <property type="match status" value="1"/>
</dbReference>
<sequence>MNHLKTNQYERFHESSRKKPCVYILCTQKGGAGKSVFTTLAASYLHYEKGYNVAVIDCDYPQWSIHKMRKREAEQLQANTFYQRKAEVLFQKLNKPAYPVVPFVPEKAMARVSEFLTSESERYDLVLFDLPGTVNNESVVEILFHMDYLFIPVMTSRIHMESTLPFLISIHEMITMNPGVRLKSIHSFWNRMTGKEKQELFGYYEKAIYGLGISIMQTRIPQSVRYDREQSIGGSDCLFLSTIFPPDKSLLKGSHWDIFMDELLPIL</sequence>
<proteinExistence type="predicted"/>
<organism evidence="1">
    <name type="scientific">termite gut metagenome</name>
    <dbReference type="NCBI Taxonomy" id="433724"/>
    <lineage>
        <taxon>unclassified sequences</taxon>
        <taxon>metagenomes</taxon>
        <taxon>organismal metagenomes</taxon>
    </lineage>
</organism>
<comment type="caution">
    <text evidence="1">The sequence shown here is derived from an EMBL/GenBank/DDBJ whole genome shotgun (WGS) entry which is preliminary data.</text>
</comment>
<dbReference type="SUPFAM" id="SSF52540">
    <property type="entry name" value="P-loop containing nucleoside triphosphate hydrolases"/>
    <property type="match status" value="1"/>
</dbReference>
<gene>
    <name evidence="1" type="ORF">EZS27_030931</name>
</gene>
<dbReference type="InterPro" id="IPR015223">
    <property type="entry name" value="MipZ"/>
</dbReference>
<name>A0A5J4QBU6_9ZZZZ</name>
<accession>A0A5J4QBU6</accession>
<evidence type="ECO:0000313" key="1">
    <source>
        <dbReference type="EMBL" id="KAA6319137.1"/>
    </source>
</evidence>
<evidence type="ECO:0008006" key="2">
    <source>
        <dbReference type="Google" id="ProtNLM"/>
    </source>
</evidence>
<dbReference type="AlphaFoldDB" id="A0A5J4QBU6"/>
<protein>
    <recommendedName>
        <fullName evidence="2">Iron-sulfur cluster carrier protein</fullName>
    </recommendedName>
</protein>
<dbReference type="PANTHER" id="PTHR13696:SF52">
    <property type="entry name" value="PARA FAMILY PROTEIN CT_582"/>
    <property type="match status" value="1"/>
</dbReference>